<dbReference type="EMBL" id="CM056743">
    <property type="protein sequence ID" value="KAJ8671588.1"/>
    <property type="molecule type" value="Genomic_DNA"/>
</dbReference>
<name>A0ACC2NK80_9HYME</name>
<organism evidence="1 2">
    <name type="scientific">Eretmocerus hayati</name>
    <dbReference type="NCBI Taxonomy" id="131215"/>
    <lineage>
        <taxon>Eukaryota</taxon>
        <taxon>Metazoa</taxon>
        <taxon>Ecdysozoa</taxon>
        <taxon>Arthropoda</taxon>
        <taxon>Hexapoda</taxon>
        <taxon>Insecta</taxon>
        <taxon>Pterygota</taxon>
        <taxon>Neoptera</taxon>
        <taxon>Endopterygota</taxon>
        <taxon>Hymenoptera</taxon>
        <taxon>Apocrita</taxon>
        <taxon>Proctotrupomorpha</taxon>
        <taxon>Chalcidoidea</taxon>
        <taxon>Aphelinidae</taxon>
        <taxon>Aphelininae</taxon>
        <taxon>Eretmocerus</taxon>
    </lineage>
</organism>
<keyword evidence="2" id="KW-1185">Reference proteome</keyword>
<evidence type="ECO:0000313" key="1">
    <source>
        <dbReference type="EMBL" id="KAJ8671588.1"/>
    </source>
</evidence>
<gene>
    <name evidence="1" type="ORF">QAD02_002847</name>
</gene>
<proteinExistence type="predicted"/>
<sequence length="494" mass="56341">MEGDYVYEVDRMPVEEFVLFSAKPPGDNYRAVKALALISRNARVFSPVERAQLRDQFKNSAARVSCSSITHVPTTTEGVYKLHREEVPLRVIPSNEALITRLCPNPDPVVFHKTDREIIDQIPLRTEPALYAYSFPIEGQFSGILQSSAAMQTSRVAVGRCPPMSGINTEHGFLGGEGSCSECHSEDSYLGSFSFIYCFGNEVVYESPDFDKIPGKKWVIIIDDKPFTVLMQDKLSPLPEGVQDITELAGTSRGLPCPFPLDHKEHYVTLEFLDDNNIRYQTFDQGVNDLVYIRPGVKHQVHTVVPCFAGAINFADFKWLIIQQHARHCDCPLCQLDYVSVEENYLVRVVGRQLPVYVCDDCRWDTLSKKRLKNHLRSEHGYNIPTWTPRDRVFCHVCDVGVQNMRRHVEECVRHAELIRQRPNLSQVVPDSNKIRCPFCSGLFMTHEINRHKTYECASKLFACENCSRRYMQRKHLNEHAKKCHVRGVAGTSS</sequence>
<evidence type="ECO:0000313" key="2">
    <source>
        <dbReference type="Proteomes" id="UP001239111"/>
    </source>
</evidence>
<reference evidence="1" key="1">
    <citation type="submission" date="2023-04" db="EMBL/GenBank/DDBJ databases">
        <title>A chromosome-level genome assembly of the parasitoid wasp Eretmocerus hayati.</title>
        <authorList>
            <person name="Zhong Y."/>
            <person name="Liu S."/>
            <person name="Liu Y."/>
        </authorList>
    </citation>
    <scope>NUCLEOTIDE SEQUENCE</scope>
    <source>
        <strain evidence="1">ZJU_SS_LIU_2023</strain>
    </source>
</reference>
<comment type="caution">
    <text evidence="1">The sequence shown here is derived from an EMBL/GenBank/DDBJ whole genome shotgun (WGS) entry which is preliminary data.</text>
</comment>
<protein>
    <submittedName>
        <fullName evidence="1">Uncharacterized protein</fullName>
    </submittedName>
</protein>
<dbReference type="Proteomes" id="UP001239111">
    <property type="component" value="Chromosome 3"/>
</dbReference>
<accession>A0ACC2NK80</accession>